<dbReference type="RefSeq" id="WP_107864344.1">
    <property type="nucleotide sequence ID" value="NZ_QAON01000001.1"/>
</dbReference>
<evidence type="ECO:0000256" key="1">
    <source>
        <dbReference type="SAM" id="SignalP"/>
    </source>
</evidence>
<comment type="caution">
    <text evidence="2">The sequence shown here is derived from an EMBL/GenBank/DDBJ whole genome shotgun (WGS) entry which is preliminary data.</text>
</comment>
<accession>A0A2T5J406</accession>
<keyword evidence="1" id="KW-0732">Signal</keyword>
<protein>
    <submittedName>
        <fullName evidence="2">Outer membrane usher protein FimD/PapC</fullName>
    </submittedName>
</protein>
<reference evidence="2 3" key="1">
    <citation type="submission" date="2018-04" db="EMBL/GenBank/DDBJ databases">
        <title>Genomic Encyclopedia of Archaeal and Bacterial Type Strains, Phase II (KMG-II): from individual species to whole genera.</title>
        <authorList>
            <person name="Goeker M."/>
        </authorList>
    </citation>
    <scope>NUCLEOTIDE SEQUENCE [LARGE SCALE GENOMIC DNA]</scope>
    <source>
        <strain evidence="2 3">DSM 5822</strain>
    </source>
</reference>
<proteinExistence type="predicted"/>
<evidence type="ECO:0000313" key="2">
    <source>
        <dbReference type="EMBL" id="PTQ91331.1"/>
    </source>
</evidence>
<organism evidence="2 3">
    <name type="scientific">Agitococcus lubricus</name>
    <dbReference type="NCBI Taxonomy" id="1077255"/>
    <lineage>
        <taxon>Bacteria</taxon>
        <taxon>Pseudomonadati</taxon>
        <taxon>Pseudomonadota</taxon>
        <taxon>Gammaproteobacteria</taxon>
        <taxon>Moraxellales</taxon>
        <taxon>Moraxellaceae</taxon>
        <taxon>Agitococcus</taxon>
    </lineage>
</organism>
<feature type="signal peptide" evidence="1">
    <location>
        <begin position="1"/>
        <end position="31"/>
    </location>
</feature>
<dbReference type="AlphaFoldDB" id="A0A2T5J406"/>
<evidence type="ECO:0000313" key="3">
    <source>
        <dbReference type="Proteomes" id="UP000244223"/>
    </source>
</evidence>
<gene>
    <name evidence="2" type="ORF">C8N29_101404</name>
</gene>
<sequence>MSKTAYTHIIQKMYIASIAVLVSSVSLSALAQNTSNLQLARLNTAKTPPNFEQLNQTFYAQFQAPLTNSIYLYYEGKFLETAKVTLNQQQLQLTVNDLAISQLPLMATLKTEMIAALKQPLALASQNESQEKYYCILLCDQIESQQLGLRYRPHKLDATFVLPTNSVKDYYQYQKQHEKTDFTFSPQSAVLNLDAGSRGSIQEGNHQQEQYLNYLFNGLYQQYSLTNSRNSAGKKESFASYALANGNLLSAGRINAQLAIPFAQEFYGVELSSENLRYPVQRTQEYIYEDYFPTSTQLDVYINDKLVMQQNISQGYQQIGGGNLPAGDYDARLVFTDIYGQRREVMHRIHRSDFPSLFRRAPQWLVQVGSMNTPPEVARKDFASLMYGRQFTDKFAARAQLSTYNGATLAKLQTVYEHNRLLSDLSVSSVDSHFYRATLTETLRRNWGNLKYQWDYAKANQQSTLVDNDNQRNLTDILDENVANNAHYLSADYRLTESWWLGAGVSIAEQENQDPDLVQGYVHSSKYLKTGLFKRPAQLFVEFNHRKPTSNTNKQGQNVFRLSISQSFELGRRTQLYGRVASKQFVEAGQDSVDTNVTLTSQAINKLEQSYSLNNQWQHDQHSFNTSQRYKHEFAELSGQYQVDQSCADCASTQRYGASLRTTLSYNQQDVTAFRNERGSAGVMVDNQTDAPVKFDVSGIAITVPPHTTRGLSMQPYVMQAIRYQTLSDSNQYNYLMQPANTAIKIRPNEVAKFTLTQYQQYYVAVSLRDKQNQAIAAERVIIKPINSELMTDEQGGIIIPLNSAQALTQLEIEVKQQQLTDKSSAERCLVTIPMPLDKTYRYLGDITCE</sequence>
<dbReference type="Proteomes" id="UP000244223">
    <property type="component" value="Unassembled WGS sequence"/>
</dbReference>
<name>A0A2T5J406_9GAMM</name>
<keyword evidence="3" id="KW-1185">Reference proteome</keyword>
<feature type="chain" id="PRO_5015439994" evidence="1">
    <location>
        <begin position="32"/>
        <end position="850"/>
    </location>
</feature>
<dbReference type="EMBL" id="QAON01000001">
    <property type="protein sequence ID" value="PTQ91331.1"/>
    <property type="molecule type" value="Genomic_DNA"/>
</dbReference>